<dbReference type="HOGENOM" id="CLU_1392211_0_0_1"/>
<evidence type="ECO:0000313" key="3">
    <source>
        <dbReference type="Proteomes" id="UP000008022"/>
    </source>
</evidence>
<sequence length="196" mass="21563">MNSSARKRKRKRRERIREKGRANLPNGLELSSSPPSLPTPPPPSPCALAAGLPISSLITRSPTCRSRARLSVHEYSEVRPQRQGAQRDQLSKHLRGISGCSGSVLGAIRTQRGVAKRFAHSKTRTGSALEQILLEMNKEREELLILLIPFFLNTSPDPLSSNPRFVDDEDGLMASSVNNDEDGASMSYGDSGFKQR</sequence>
<feature type="compositionally biased region" description="Pro residues" evidence="1">
    <location>
        <begin position="35"/>
        <end position="45"/>
    </location>
</feature>
<evidence type="ECO:0000313" key="2">
    <source>
        <dbReference type="EnsemblPlants" id="ORUFI04G05120.1"/>
    </source>
</evidence>
<name>A0A0E0P604_ORYRU</name>
<keyword evidence="3" id="KW-1185">Reference proteome</keyword>
<reference evidence="3" key="1">
    <citation type="submission" date="2013-06" db="EMBL/GenBank/DDBJ databases">
        <authorList>
            <person name="Zhao Q."/>
        </authorList>
    </citation>
    <scope>NUCLEOTIDE SEQUENCE</scope>
    <source>
        <strain evidence="3">cv. W1943</strain>
    </source>
</reference>
<reference evidence="2" key="2">
    <citation type="submission" date="2015-06" db="UniProtKB">
        <authorList>
            <consortium name="EnsemblPlants"/>
        </authorList>
    </citation>
    <scope>IDENTIFICATION</scope>
</reference>
<feature type="region of interest" description="Disordered" evidence="1">
    <location>
        <begin position="159"/>
        <end position="196"/>
    </location>
</feature>
<dbReference type="Proteomes" id="UP000008022">
    <property type="component" value="Unassembled WGS sequence"/>
</dbReference>
<feature type="compositionally biased region" description="Low complexity" evidence="1">
    <location>
        <begin position="24"/>
        <end position="34"/>
    </location>
</feature>
<dbReference type="AlphaFoldDB" id="A0A0E0P604"/>
<feature type="compositionally biased region" description="Basic residues" evidence="1">
    <location>
        <begin position="1"/>
        <end position="14"/>
    </location>
</feature>
<dbReference type="EnsemblPlants" id="ORUFI04G05120.1">
    <property type="protein sequence ID" value="ORUFI04G05120.1"/>
    <property type="gene ID" value="ORUFI04G05120"/>
</dbReference>
<organism evidence="2 3">
    <name type="scientific">Oryza rufipogon</name>
    <name type="common">Brownbeard rice</name>
    <name type="synonym">Asian wild rice</name>
    <dbReference type="NCBI Taxonomy" id="4529"/>
    <lineage>
        <taxon>Eukaryota</taxon>
        <taxon>Viridiplantae</taxon>
        <taxon>Streptophyta</taxon>
        <taxon>Embryophyta</taxon>
        <taxon>Tracheophyta</taxon>
        <taxon>Spermatophyta</taxon>
        <taxon>Magnoliopsida</taxon>
        <taxon>Liliopsida</taxon>
        <taxon>Poales</taxon>
        <taxon>Poaceae</taxon>
        <taxon>BOP clade</taxon>
        <taxon>Oryzoideae</taxon>
        <taxon>Oryzeae</taxon>
        <taxon>Oryzinae</taxon>
        <taxon>Oryza</taxon>
    </lineage>
</organism>
<feature type="region of interest" description="Disordered" evidence="1">
    <location>
        <begin position="1"/>
        <end position="46"/>
    </location>
</feature>
<dbReference type="Gramene" id="ORUFI04G05120.1">
    <property type="protein sequence ID" value="ORUFI04G05120.1"/>
    <property type="gene ID" value="ORUFI04G05120"/>
</dbReference>
<evidence type="ECO:0000256" key="1">
    <source>
        <dbReference type="SAM" id="MobiDB-lite"/>
    </source>
</evidence>
<proteinExistence type="predicted"/>
<accession>A0A0E0P604</accession>
<protein>
    <submittedName>
        <fullName evidence="2">Uncharacterized protein</fullName>
    </submittedName>
</protein>